<dbReference type="InterPro" id="IPR000014">
    <property type="entry name" value="PAS"/>
</dbReference>
<name>A0A844GG69_9NEIS</name>
<dbReference type="Gene3D" id="3.30.450.20">
    <property type="entry name" value="PAS domain"/>
    <property type="match status" value="1"/>
</dbReference>
<dbReference type="InterPro" id="IPR035965">
    <property type="entry name" value="PAS-like_dom_sf"/>
</dbReference>
<dbReference type="AlphaFoldDB" id="A0A844GG69"/>
<dbReference type="PANTHER" id="PTHR44757">
    <property type="entry name" value="DIGUANYLATE CYCLASE DGCP"/>
    <property type="match status" value="1"/>
</dbReference>
<keyword evidence="4" id="KW-1185">Reference proteome</keyword>
<dbReference type="Proteomes" id="UP000446658">
    <property type="component" value="Unassembled WGS sequence"/>
</dbReference>
<organism evidence="3 4">
    <name type="scientific">Paludibacterium denitrificans</name>
    <dbReference type="NCBI Taxonomy" id="2675226"/>
    <lineage>
        <taxon>Bacteria</taxon>
        <taxon>Pseudomonadati</taxon>
        <taxon>Pseudomonadota</taxon>
        <taxon>Betaproteobacteria</taxon>
        <taxon>Neisseriales</taxon>
        <taxon>Chromobacteriaceae</taxon>
        <taxon>Paludibacterium</taxon>
    </lineage>
</organism>
<evidence type="ECO:0000313" key="4">
    <source>
        <dbReference type="Proteomes" id="UP000446658"/>
    </source>
</evidence>
<protein>
    <submittedName>
        <fullName evidence="3">PAS domain S-box protein</fullName>
    </submittedName>
</protein>
<dbReference type="PANTHER" id="PTHR44757:SF2">
    <property type="entry name" value="BIOFILM ARCHITECTURE MAINTENANCE PROTEIN MBAA"/>
    <property type="match status" value="1"/>
</dbReference>
<dbReference type="SUPFAM" id="SSF55785">
    <property type="entry name" value="PYP-like sensor domain (PAS domain)"/>
    <property type="match status" value="1"/>
</dbReference>
<feature type="domain" description="PAC" evidence="2">
    <location>
        <begin position="83"/>
        <end position="132"/>
    </location>
</feature>
<dbReference type="PROSITE" id="PS50112">
    <property type="entry name" value="PAS"/>
    <property type="match status" value="1"/>
</dbReference>
<dbReference type="NCBIfam" id="TIGR00229">
    <property type="entry name" value="sensory_box"/>
    <property type="match status" value="1"/>
</dbReference>
<comment type="caution">
    <text evidence="3">The sequence shown here is derived from an EMBL/GenBank/DDBJ whole genome shotgun (WGS) entry which is preliminary data.</text>
</comment>
<dbReference type="GO" id="GO:0006355">
    <property type="term" value="P:regulation of DNA-templated transcription"/>
    <property type="evidence" value="ECO:0007669"/>
    <property type="project" value="InterPro"/>
</dbReference>
<dbReference type="Pfam" id="PF00989">
    <property type="entry name" value="PAS"/>
    <property type="match status" value="1"/>
</dbReference>
<dbReference type="EMBL" id="WLYX01000002">
    <property type="protein sequence ID" value="MTD34218.1"/>
    <property type="molecule type" value="Genomic_DNA"/>
</dbReference>
<dbReference type="InterPro" id="IPR000700">
    <property type="entry name" value="PAS-assoc_C"/>
</dbReference>
<dbReference type="PROSITE" id="PS50113">
    <property type="entry name" value="PAC"/>
    <property type="match status" value="1"/>
</dbReference>
<accession>A0A844GG69</accession>
<feature type="domain" description="PAS" evidence="1">
    <location>
        <begin position="11"/>
        <end position="76"/>
    </location>
</feature>
<evidence type="ECO:0000259" key="2">
    <source>
        <dbReference type="PROSITE" id="PS50113"/>
    </source>
</evidence>
<reference evidence="3 4" key="1">
    <citation type="submission" date="2019-11" db="EMBL/GenBank/DDBJ databases">
        <title>Draft genome sequence of Paludibacterium sp. dN18-1.</title>
        <authorList>
            <person name="Im W.-T."/>
        </authorList>
    </citation>
    <scope>NUCLEOTIDE SEQUENCE [LARGE SCALE GENOMIC DNA]</scope>
    <source>
        <strain evidence="4">dN 18-1</strain>
    </source>
</reference>
<proteinExistence type="predicted"/>
<evidence type="ECO:0000313" key="3">
    <source>
        <dbReference type="EMBL" id="MTD34218.1"/>
    </source>
</evidence>
<dbReference type="InterPro" id="IPR013767">
    <property type="entry name" value="PAS_fold"/>
</dbReference>
<evidence type="ECO:0000259" key="1">
    <source>
        <dbReference type="PROSITE" id="PS50112"/>
    </source>
</evidence>
<gene>
    <name evidence="3" type="ORF">GKE73_17835</name>
</gene>
<dbReference type="CDD" id="cd00130">
    <property type="entry name" value="PAS"/>
    <property type="match status" value="1"/>
</dbReference>
<dbReference type="InterPro" id="IPR052155">
    <property type="entry name" value="Biofilm_reg_signaling"/>
</dbReference>
<dbReference type="SMART" id="SM00091">
    <property type="entry name" value="PAS"/>
    <property type="match status" value="1"/>
</dbReference>
<sequence length="132" mass="14813">MTMSTLLDLHRRIIDQIAEAIIYADTKGIIREWNGAAEHIFGFPKVEAIGQSLDLIIPERLRRAHWEAFDRAMERGSTAHSGHASLTRAINRKGETIYVEMSFAVVTDDDHLATGSVAVARDVTERERAARQ</sequence>